<evidence type="ECO:0000256" key="5">
    <source>
        <dbReference type="PROSITE-ProRule" id="PRU00169"/>
    </source>
</evidence>
<dbReference type="Pfam" id="PF00196">
    <property type="entry name" value="GerE"/>
    <property type="match status" value="1"/>
</dbReference>
<dbReference type="InterPro" id="IPR005467">
    <property type="entry name" value="His_kinase_dom"/>
</dbReference>
<dbReference type="SMART" id="SM00421">
    <property type="entry name" value="HTH_LUXR"/>
    <property type="match status" value="1"/>
</dbReference>
<dbReference type="SMART" id="SM00387">
    <property type="entry name" value="HATPase_c"/>
    <property type="match status" value="1"/>
</dbReference>
<dbReference type="PROSITE" id="PS50109">
    <property type="entry name" value="HIS_KIN"/>
    <property type="match status" value="1"/>
</dbReference>
<keyword evidence="6" id="KW-0812">Transmembrane</keyword>
<dbReference type="SUPFAM" id="SSF55874">
    <property type="entry name" value="ATPase domain of HSP90 chaperone/DNA topoisomerase II/histidine kinase"/>
    <property type="match status" value="1"/>
</dbReference>
<dbReference type="PANTHER" id="PTHR43547:SF2">
    <property type="entry name" value="HYBRID SIGNAL TRANSDUCTION HISTIDINE KINASE C"/>
    <property type="match status" value="1"/>
</dbReference>
<keyword evidence="4" id="KW-0238">DNA-binding</keyword>
<accession>A0ABP8LK42</accession>
<dbReference type="Gene3D" id="3.30.565.10">
    <property type="entry name" value="Histidine kinase-like ATPase, C-terminal domain"/>
    <property type="match status" value="1"/>
</dbReference>
<evidence type="ECO:0000313" key="11">
    <source>
        <dbReference type="Proteomes" id="UP001500552"/>
    </source>
</evidence>
<dbReference type="InterPro" id="IPR004358">
    <property type="entry name" value="Sig_transdc_His_kin-like_C"/>
</dbReference>
<proteinExistence type="predicted"/>
<comment type="catalytic activity">
    <reaction evidence="1">
        <text>ATP + protein L-histidine = ADP + protein N-phospho-L-histidine.</text>
        <dbReference type="EC" id="2.7.13.3"/>
    </reaction>
</comment>
<evidence type="ECO:0000259" key="7">
    <source>
        <dbReference type="PROSITE" id="PS50043"/>
    </source>
</evidence>
<dbReference type="PROSITE" id="PS50110">
    <property type="entry name" value="RESPONSE_REGULATORY"/>
    <property type="match status" value="1"/>
</dbReference>
<dbReference type="CDD" id="cd06170">
    <property type="entry name" value="LuxR_C_like"/>
    <property type="match status" value="1"/>
</dbReference>
<sequence>MLLSILRATRIKYKGNNNKKNLTEVIVVCCAVIPWASMPILAYYNVSQLFEVIVCNGGFLIITTIFIKQSIDKSKEEYSKLQELNATLIEKVKERTMQLEKLHEQRTYNFINLVHETKTPLTLVNNYLEEYINKHGTGEELDIIRGGINKLTRDITCLFDLERFKKGFCVYNHSRTSNFSEILKDSLMLFEHYCQKQKISWSTSIDEDVFIKADPNAMNRIVNNLVENAIKFTNPGGGIEITLKATEDKMCFAVHDTGIGISIHHQKKIFEPYFQINNETTSLQGMGLGLPIVKKVTDSLGGHVLIESNPEKAHGTKISVILERCYLRPDSIVTKPSETSSPTCSIDNFDVVDTPYLPDRQSILLIEDNKAMLNFLFRKLSMKYNLFCSVNGAEALKKLHELPIMPNLILSDIMMDRMDGFGFAKVISEHNAYNHIPIIFLSAKSTPIDKLKALRLGAIDLIQKPFSSEELIQKIESVLENIRKQKRAVLYSTISNLKTLSNPEGASTDTDSSSAFEQNYKLYNLTCREMDIVKLIRQGLKYKMIAETLFISERTVTKHVQNIFEKVGVSNKVELIHKLAL</sequence>
<organism evidence="10 11">
    <name type="scientific">Pontibacter saemangeumensis</name>
    <dbReference type="NCBI Taxonomy" id="1084525"/>
    <lineage>
        <taxon>Bacteria</taxon>
        <taxon>Pseudomonadati</taxon>
        <taxon>Bacteroidota</taxon>
        <taxon>Cytophagia</taxon>
        <taxon>Cytophagales</taxon>
        <taxon>Hymenobacteraceae</taxon>
        <taxon>Pontibacter</taxon>
    </lineage>
</organism>
<reference evidence="11" key="1">
    <citation type="journal article" date="2019" name="Int. J. Syst. Evol. Microbiol.">
        <title>The Global Catalogue of Microorganisms (GCM) 10K type strain sequencing project: providing services to taxonomists for standard genome sequencing and annotation.</title>
        <authorList>
            <consortium name="The Broad Institute Genomics Platform"/>
            <consortium name="The Broad Institute Genome Sequencing Center for Infectious Disease"/>
            <person name="Wu L."/>
            <person name="Ma J."/>
        </authorList>
    </citation>
    <scope>NUCLEOTIDE SEQUENCE [LARGE SCALE GENOMIC DNA]</scope>
    <source>
        <strain evidence="11">JCM 17926</strain>
    </source>
</reference>
<feature type="domain" description="HTH luxR-type" evidence="7">
    <location>
        <begin position="518"/>
        <end position="581"/>
    </location>
</feature>
<dbReference type="PANTHER" id="PTHR43547">
    <property type="entry name" value="TWO-COMPONENT HISTIDINE KINASE"/>
    <property type="match status" value="1"/>
</dbReference>
<evidence type="ECO:0000313" key="10">
    <source>
        <dbReference type="EMBL" id="GAA4429810.1"/>
    </source>
</evidence>
<dbReference type="SMART" id="SM00448">
    <property type="entry name" value="REC"/>
    <property type="match status" value="1"/>
</dbReference>
<feature type="transmembrane region" description="Helical" evidence="6">
    <location>
        <begin position="21"/>
        <end position="43"/>
    </location>
</feature>
<dbReference type="PROSITE" id="PS50043">
    <property type="entry name" value="HTH_LUXR_2"/>
    <property type="match status" value="1"/>
</dbReference>
<dbReference type="InterPro" id="IPR016032">
    <property type="entry name" value="Sig_transdc_resp-reg_C-effctor"/>
</dbReference>
<feature type="domain" description="Response regulatory" evidence="9">
    <location>
        <begin position="362"/>
        <end position="479"/>
    </location>
</feature>
<dbReference type="SUPFAM" id="SSF47384">
    <property type="entry name" value="Homodimeric domain of signal transducing histidine kinase"/>
    <property type="match status" value="1"/>
</dbReference>
<evidence type="ECO:0000256" key="2">
    <source>
        <dbReference type="ARBA" id="ARBA00012438"/>
    </source>
</evidence>
<dbReference type="Pfam" id="PF00072">
    <property type="entry name" value="Response_reg"/>
    <property type="match status" value="1"/>
</dbReference>
<dbReference type="PRINTS" id="PR00344">
    <property type="entry name" value="BCTRLSENSOR"/>
</dbReference>
<dbReference type="EMBL" id="BAABHC010000005">
    <property type="protein sequence ID" value="GAA4429810.1"/>
    <property type="molecule type" value="Genomic_DNA"/>
</dbReference>
<dbReference type="Gene3D" id="1.10.287.130">
    <property type="match status" value="1"/>
</dbReference>
<dbReference type="InterPro" id="IPR036388">
    <property type="entry name" value="WH-like_DNA-bd_sf"/>
</dbReference>
<evidence type="ECO:0000256" key="4">
    <source>
        <dbReference type="ARBA" id="ARBA00023125"/>
    </source>
</evidence>
<evidence type="ECO:0000259" key="8">
    <source>
        <dbReference type="PROSITE" id="PS50109"/>
    </source>
</evidence>
<dbReference type="PRINTS" id="PR00038">
    <property type="entry name" value="HTHLUXR"/>
</dbReference>
<dbReference type="InterPro" id="IPR001789">
    <property type="entry name" value="Sig_transdc_resp-reg_receiver"/>
</dbReference>
<dbReference type="SUPFAM" id="SSF52172">
    <property type="entry name" value="CheY-like"/>
    <property type="match status" value="1"/>
</dbReference>
<dbReference type="Gene3D" id="1.10.10.10">
    <property type="entry name" value="Winged helix-like DNA-binding domain superfamily/Winged helix DNA-binding domain"/>
    <property type="match status" value="1"/>
</dbReference>
<gene>
    <name evidence="10" type="ORF">GCM10023188_15690</name>
</gene>
<feature type="modified residue" description="4-aspartylphosphate" evidence="5">
    <location>
        <position position="412"/>
    </location>
</feature>
<dbReference type="InterPro" id="IPR003594">
    <property type="entry name" value="HATPase_dom"/>
</dbReference>
<comment type="caution">
    <text evidence="10">The sequence shown here is derived from an EMBL/GenBank/DDBJ whole genome shotgun (WGS) entry which is preliminary data.</text>
</comment>
<dbReference type="InterPro" id="IPR011006">
    <property type="entry name" value="CheY-like_superfamily"/>
</dbReference>
<evidence type="ECO:0000256" key="6">
    <source>
        <dbReference type="SAM" id="Phobius"/>
    </source>
</evidence>
<dbReference type="SUPFAM" id="SSF46894">
    <property type="entry name" value="C-terminal effector domain of the bipartite response regulators"/>
    <property type="match status" value="1"/>
</dbReference>
<protein>
    <recommendedName>
        <fullName evidence="2">histidine kinase</fullName>
        <ecNumber evidence="2">2.7.13.3</ecNumber>
    </recommendedName>
</protein>
<evidence type="ECO:0000256" key="1">
    <source>
        <dbReference type="ARBA" id="ARBA00000085"/>
    </source>
</evidence>
<dbReference type="EC" id="2.7.13.3" evidence="2"/>
<dbReference type="InterPro" id="IPR000792">
    <property type="entry name" value="Tscrpt_reg_LuxR_C"/>
</dbReference>
<evidence type="ECO:0000256" key="3">
    <source>
        <dbReference type="ARBA" id="ARBA00022553"/>
    </source>
</evidence>
<feature type="domain" description="Histidine kinase" evidence="8">
    <location>
        <begin position="112"/>
        <end position="326"/>
    </location>
</feature>
<dbReference type="Pfam" id="PF02518">
    <property type="entry name" value="HATPase_c"/>
    <property type="match status" value="1"/>
</dbReference>
<dbReference type="Gene3D" id="3.40.50.2300">
    <property type="match status" value="1"/>
</dbReference>
<keyword evidence="6" id="KW-0472">Membrane</keyword>
<keyword evidence="11" id="KW-1185">Reference proteome</keyword>
<evidence type="ECO:0000259" key="9">
    <source>
        <dbReference type="PROSITE" id="PS50110"/>
    </source>
</evidence>
<dbReference type="InterPro" id="IPR036890">
    <property type="entry name" value="HATPase_C_sf"/>
</dbReference>
<dbReference type="InterPro" id="IPR036097">
    <property type="entry name" value="HisK_dim/P_sf"/>
</dbReference>
<dbReference type="Proteomes" id="UP001500552">
    <property type="component" value="Unassembled WGS sequence"/>
</dbReference>
<keyword evidence="3 5" id="KW-0597">Phosphoprotein</keyword>
<name>A0ABP8LK42_9BACT</name>
<dbReference type="PROSITE" id="PS00622">
    <property type="entry name" value="HTH_LUXR_1"/>
    <property type="match status" value="1"/>
</dbReference>
<keyword evidence="6" id="KW-1133">Transmembrane helix</keyword>